<dbReference type="EMBL" id="NPMS01000007">
    <property type="protein sequence ID" value="OZU87885.1"/>
    <property type="molecule type" value="Genomic_DNA"/>
</dbReference>
<accession>A0A265N7U3</accession>
<evidence type="ECO:0000256" key="1">
    <source>
        <dbReference type="SAM" id="MobiDB-lite"/>
    </source>
</evidence>
<comment type="caution">
    <text evidence="3">The sequence shown here is derived from an EMBL/GenBank/DDBJ whole genome shotgun (WGS) entry which is preliminary data.</text>
</comment>
<protein>
    <recommendedName>
        <fullName evidence="5">Lipoprotein YhcN</fullName>
    </recommendedName>
</protein>
<keyword evidence="4" id="KW-1185">Reference proteome</keyword>
<feature type="compositionally biased region" description="Basic and acidic residues" evidence="1">
    <location>
        <begin position="127"/>
        <end position="143"/>
    </location>
</feature>
<feature type="chain" id="PRO_5038597845" description="Lipoprotein YhcN" evidence="2">
    <location>
        <begin position="23"/>
        <end position="217"/>
    </location>
</feature>
<dbReference type="Pfam" id="PF09580">
    <property type="entry name" value="Spore_YhcN_YlaJ"/>
    <property type="match status" value="2"/>
</dbReference>
<dbReference type="Proteomes" id="UP000216498">
    <property type="component" value="Unassembled WGS sequence"/>
</dbReference>
<sequence>MKWKLFSAILVITLALVGCGNMDDNNNDEGALDNNNIEPTRYNNNDGLDGDRDYNMRRTSDRAQDRNDNNNNRNDRYDVAGEAADRIADEIVEIDNAYVLTTENNAYVAANLDNDRNNRDQNNNGNDADRNNDQNQDNGDRNNNDNGDELTDEVKDKIADIVKSVDNDIDNVYVSTNPDFVDLTNNYVDDMDNGEPIEGFFDQFGNMIERLFPERER</sequence>
<proteinExistence type="predicted"/>
<dbReference type="GO" id="GO:0030435">
    <property type="term" value="P:sporulation resulting in formation of a cellular spore"/>
    <property type="evidence" value="ECO:0007669"/>
    <property type="project" value="InterPro"/>
</dbReference>
<feature type="region of interest" description="Disordered" evidence="1">
    <location>
        <begin position="30"/>
        <end position="77"/>
    </location>
</feature>
<name>A0A265N7U3_9BACI</name>
<evidence type="ECO:0000256" key="2">
    <source>
        <dbReference type="SAM" id="SignalP"/>
    </source>
</evidence>
<dbReference type="InterPro" id="IPR019076">
    <property type="entry name" value="Spore_lipoprot_YhcN/YlaJ-like"/>
</dbReference>
<evidence type="ECO:0008006" key="5">
    <source>
        <dbReference type="Google" id="ProtNLM"/>
    </source>
</evidence>
<feature type="signal peptide" evidence="2">
    <location>
        <begin position="1"/>
        <end position="22"/>
    </location>
</feature>
<evidence type="ECO:0000313" key="4">
    <source>
        <dbReference type="Proteomes" id="UP000216498"/>
    </source>
</evidence>
<dbReference type="PROSITE" id="PS51257">
    <property type="entry name" value="PROKAR_LIPOPROTEIN"/>
    <property type="match status" value="1"/>
</dbReference>
<dbReference type="AlphaFoldDB" id="A0A265N7U3"/>
<dbReference type="RefSeq" id="WP_094886573.1">
    <property type="nucleotide sequence ID" value="NZ_NPMS01000007.1"/>
</dbReference>
<evidence type="ECO:0000313" key="3">
    <source>
        <dbReference type="EMBL" id="OZU87885.1"/>
    </source>
</evidence>
<gene>
    <name evidence="3" type="ORF">CIL03_14370</name>
</gene>
<keyword evidence="2" id="KW-0732">Signal</keyword>
<feature type="compositionally biased region" description="Basic and acidic residues" evidence="1">
    <location>
        <begin position="49"/>
        <end position="77"/>
    </location>
</feature>
<dbReference type="NCBIfam" id="TIGR02898">
    <property type="entry name" value="spore_YhcN_YlaJ"/>
    <property type="match status" value="1"/>
</dbReference>
<organism evidence="3 4">
    <name type="scientific">Virgibacillus indicus</name>
    <dbReference type="NCBI Taxonomy" id="2024554"/>
    <lineage>
        <taxon>Bacteria</taxon>
        <taxon>Bacillati</taxon>
        <taxon>Bacillota</taxon>
        <taxon>Bacilli</taxon>
        <taxon>Bacillales</taxon>
        <taxon>Bacillaceae</taxon>
        <taxon>Virgibacillus</taxon>
    </lineage>
</organism>
<dbReference type="InterPro" id="IPR014247">
    <property type="entry name" value="Spore_lipoprot_YhcN/YlaJ"/>
</dbReference>
<feature type="region of interest" description="Disordered" evidence="1">
    <location>
        <begin position="110"/>
        <end position="150"/>
    </location>
</feature>
<reference evidence="3 4" key="1">
    <citation type="submission" date="2017-08" db="EMBL/GenBank/DDBJ databases">
        <title>Virgibacillus indicus sp. nov. and Virgibacillus profoundi sp. nov, two moderately halophilic bacteria isolated from marine sediment by using the Microfluidic Streak Plate.</title>
        <authorList>
            <person name="Xu B."/>
            <person name="Hu B."/>
            <person name="Wang J."/>
            <person name="Zhu Y."/>
            <person name="Huang L."/>
            <person name="Du W."/>
            <person name="Huang Y."/>
        </authorList>
    </citation>
    <scope>NUCLEOTIDE SEQUENCE [LARGE SCALE GENOMIC DNA]</scope>
    <source>
        <strain evidence="3 4">IO3-P2-C2</strain>
    </source>
</reference>
<dbReference type="OrthoDB" id="1707228at2"/>
<feature type="compositionally biased region" description="Polar residues" evidence="1">
    <location>
        <begin position="37"/>
        <end position="46"/>
    </location>
</feature>